<dbReference type="Proteomes" id="UP001150941">
    <property type="component" value="Unassembled WGS sequence"/>
</dbReference>
<evidence type="ECO:0000256" key="1">
    <source>
        <dbReference type="SAM" id="MobiDB-lite"/>
    </source>
</evidence>
<evidence type="ECO:0000256" key="2">
    <source>
        <dbReference type="SAM" id="Phobius"/>
    </source>
</evidence>
<comment type="caution">
    <text evidence="3">The sequence shown here is derived from an EMBL/GenBank/DDBJ whole genome shotgun (WGS) entry which is preliminary data.</text>
</comment>
<reference evidence="3" key="1">
    <citation type="submission" date="2022-11" db="EMBL/GenBank/DDBJ databases">
        <authorList>
            <person name="Petersen C."/>
        </authorList>
    </citation>
    <scope>NUCLEOTIDE SEQUENCE</scope>
    <source>
        <strain evidence="3">IBT 19713</strain>
    </source>
</reference>
<evidence type="ECO:0008006" key="5">
    <source>
        <dbReference type="Google" id="ProtNLM"/>
    </source>
</evidence>
<keyword evidence="2" id="KW-0472">Membrane</keyword>
<keyword evidence="2" id="KW-1133">Transmembrane helix</keyword>
<dbReference type="AlphaFoldDB" id="A0A9W9TY63"/>
<evidence type="ECO:0000313" key="3">
    <source>
        <dbReference type="EMBL" id="KAJ5245979.1"/>
    </source>
</evidence>
<keyword evidence="2" id="KW-0812">Transmembrane</keyword>
<accession>A0A9W9TY63</accession>
<dbReference type="EMBL" id="JAPQKS010000002">
    <property type="protein sequence ID" value="KAJ5245979.1"/>
    <property type="molecule type" value="Genomic_DNA"/>
</dbReference>
<dbReference type="GeneID" id="83197562"/>
<gene>
    <name evidence="3" type="ORF">N7468_000962</name>
</gene>
<keyword evidence="4" id="KW-1185">Reference proteome</keyword>
<feature type="region of interest" description="Disordered" evidence="1">
    <location>
        <begin position="98"/>
        <end position="131"/>
    </location>
</feature>
<reference evidence="3" key="2">
    <citation type="journal article" date="2023" name="IMA Fungus">
        <title>Comparative genomic study of the Penicillium genus elucidates a diverse pangenome and 15 lateral gene transfer events.</title>
        <authorList>
            <person name="Petersen C."/>
            <person name="Sorensen T."/>
            <person name="Nielsen M.R."/>
            <person name="Sondergaard T.E."/>
            <person name="Sorensen J.L."/>
            <person name="Fitzpatrick D.A."/>
            <person name="Frisvad J.C."/>
            <person name="Nielsen K.L."/>
        </authorList>
    </citation>
    <scope>NUCLEOTIDE SEQUENCE</scope>
    <source>
        <strain evidence="3">IBT 19713</strain>
    </source>
</reference>
<protein>
    <recommendedName>
        <fullName evidence="5">Transmembrane protein</fullName>
    </recommendedName>
</protein>
<proteinExistence type="predicted"/>
<feature type="transmembrane region" description="Helical" evidence="2">
    <location>
        <begin position="35"/>
        <end position="56"/>
    </location>
</feature>
<name>A0A9W9TY63_9EURO</name>
<sequence length="185" mass="20550">MNSFQPKRRLSDSIWKGRTGPLGSVEPLHGRPKRMLYSVLRLVVLLVVLFEILRLGGISRWPWQSRSQQGTFDKVHASIPMTPIEPTYPPPAPVVPLHEHPSQTFEDDDTDEQTYKRPAEPAEVPPPVGPDTYGDPVWANFGFLVRYFGGLRALTTRSSAAEYPPWGSQPSNGNHCYAVCGATGV</sequence>
<evidence type="ECO:0000313" key="4">
    <source>
        <dbReference type="Proteomes" id="UP001150941"/>
    </source>
</evidence>
<organism evidence="3 4">
    <name type="scientific">Penicillium chermesinum</name>
    <dbReference type="NCBI Taxonomy" id="63820"/>
    <lineage>
        <taxon>Eukaryota</taxon>
        <taxon>Fungi</taxon>
        <taxon>Dikarya</taxon>
        <taxon>Ascomycota</taxon>
        <taxon>Pezizomycotina</taxon>
        <taxon>Eurotiomycetes</taxon>
        <taxon>Eurotiomycetidae</taxon>
        <taxon>Eurotiales</taxon>
        <taxon>Aspergillaceae</taxon>
        <taxon>Penicillium</taxon>
    </lineage>
</organism>
<dbReference type="RefSeq" id="XP_058333400.1">
    <property type="nucleotide sequence ID" value="XM_058470259.1"/>
</dbReference>